<sequence length="42" mass="4513">MSASPSSARAEEGRSRAARAAVSRSTSVSRRRPVPNSARSRR</sequence>
<feature type="compositionally biased region" description="Low complexity" evidence="1">
    <location>
        <begin position="18"/>
        <end position="28"/>
    </location>
</feature>
<evidence type="ECO:0000313" key="2">
    <source>
        <dbReference type="EMBL" id="JAD80235.1"/>
    </source>
</evidence>
<reference evidence="2" key="1">
    <citation type="submission" date="2014-09" db="EMBL/GenBank/DDBJ databases">
        <authorList>
            <person name="Magalhaes I.L.F."/>
            <person name="Oliveira U."/>
            <person name="Santos F.R."/>
            <person name="Vidigal T.H.D.A."/>
            <person name="Brescovit A.D."/>
            <person name="Santos A.J."/>
        </authorList>
    </citation>
    <scope>NUCLEOTIDE SEQUENCE</scope>
    <source>
        <tissue evidence="2">Shoot tissue taken approximately 20 cm above the soil surface</tissue>
    </source>
</reference>
<feature type="compositionally biased region" description="Basic residues" evidence="1">
    <location>
        <begin position="29"/>
        <end position="42"/>
    </location>
</feature>
<proteinExistence type="predicted"/>
<reference evidence="2" key="2">
    <citation type="journal article" date="2015" name="Data Brief">
        <title>Shoot transcriptome of the giant reed, Arundo donax.</title>
        <authorList>
            <person name="Barrero R.A."/>
            <person name="Guerrero F.D."/>
            <person name="Moolhuijzen P."/>
            <person name="Goolsby J.A."/>
            <person name="Tidwell J."/>
            <person name="Bellgard S.E."/>
            <person name="Bellgard M.I."/>
        </authorList>
    </citation>
    <scope>NUCLEOTIDE SEQUENCE</scope>
    <source>
        <tissue evidence="2">Shoot tissue taken approximately 20 cm above the soil surface</tissue>
    </source>
</reference>
<organism evidence="2">
    <name type="scientific">Arundo donax</name>
    <name type="common">Giant reed</name>
    <name type="synonym">Donax arundinaceus</name>
    <dbReference type="NCBI Taxonomy" id="35708"/>
    <lineage>
        <taxon>Eukaryota</taxon>
        <taxon>Viridiplantae</taxon>
        <taxon>Streptophyta</taxon>
        <taxon>Embryophyta</taxon>
        <taxon>Tracheophyta</taxon>
        <taxon>Spermatophyta</taxon>
        <taxon>Magnoliopsida</taxon>
        <taxon>Liliopsida</taxon>
        <taxon>Poales</taxon>
        <taxon>Poaceae</taxon>
        <taxon>PACMAD clade</taxon>
        <taxon>Arundinoideae</taxon>
        <taxon>Arundineae</taxon>
        <taxon>Arundo</taxon>
    </lineage>
</organism>
<accession>A0A0A9D3L4</accession>
<protein>
    <submittedName>
        <fullName evidence="2">Uncharacterized protein</fullName>
    </submittedName>
</protein>
<evidence type="ECO:0000256" key="1">
    <source>
        <dbReference type="SAM" id="MobiDB-lite"/>
    </source>
</evidence>
<feature type="region of interest" description="Disordered" evidence="1">
    <location>
        <begin position="1"/>
        <end position="42"/>
    </location>
</feature>
<name>A0A0A9D3L4_ARUDO</name>
<dbReference type="EMBL" id="GBRH01217660">
    <property type="protein sequence ID" value="JAD80235.1"/>
    <property type="molecule type" value="Transcribed_RNA"/>
</dbReference>
<dbReference type="AlphaFoldDB" id="A0A0A9D3L4"/>